<protein>
    <submittedName>
        <fullName evidence="1">Uncharacterized protein</fullName>
    </submittedName>
</protein>
<gene>
    <name evidence="1" type="ORF">NE237_032180</name>
</gene>
<reference evidence="1" key="1">
    <citation type="journal article" date="2023" name="Plant J.">
        <title>The genome of the king protea, Protea cynaroides.</title>
        <authorList>
            <person name="Chang J."/>
            <person name="Duong T.A."/>
            <person name="Schoeman C."/>
            <person name="Ma X."/>
            <person name="Roodt D."/>
            <person name="Barker N."/>
            <person name="Li Z."/>
            <person name="Van de Peer Y."/>
            <person name="Mizrachi E."/>
        </authorList>
    </citation>
    <scope>NUCLEOTIDE SEQUENCE</scope>
    <source>
        <tissue evidence="1">Young leaves</tissue>
    </source>
</reference>
<dbReference type="Proteomes" id="UP001141806">
    <property type="component" value="Unassembled WGS sequence"/>
</dbReference>
<proteinExistence type="predicted"/>
<evidence type="ECO:0000313" key="1">
    <source>
        <dbReference type="EMBL" id="KAJ4981343.1"/>
    </source>
</evidence>
<dbReference type="EMBL" id="JAMYWD010000001">
    <property type="protein sequence ID" value="KAJ4981343.1"/>
    <property type="molecule type" value="Genomic_DNA"/>
</dbReference>
<keyword evidence="2" id="KW-1185">Reference proteome</keyword>
<comment type="caution">
    <text evidence="1">The sequence shown here is derived from an EMBL/GenBank/DDBJ whole genome shotgun (WGS) entry which is preliminary data.</text>
</comment>
<sequence>MKGSGCMTSWSSEAAGESSFFLLADILNTIAEQEHYITIEYKNFLCYTPSSKIANLLQLSDVMTSHASTSQTPIQQPTHIPIAFSAQIQISEQPSMITSYHASLYLLHKVSPQPCSSWSPPPNQHGSRFLGRKTMFEREPTVLAPYCTSGELLPRSSDSSQRIALQENFFHDQAIQANVLHFRRTSSTIKRFKPNKTSQSLCSQNVLLCNDDTM</sequence>
<name>A0A9Q0R2V3_9MAGN</name>
<evidence type="ECO:0000313" key="2">
    <source>
        <dbReference type="Proteomes" id="UP001141806"/>
    </source>
</evidence>
<organism evidence="1 2">
    <name type="scientific">Protea cynaroides</name>
    <dbReference type="NCBI Taxonomy" id="273540"/>
    <lineage>
        <taxon>Eukaryota</taxon>
        <taxon>Viridiplantae</taxon>
        <taxon>Streptophyta</taxon>
        <taxon>Embryophyta</taxon>
        <taxon>Tracheophyta</taxon>
        <taxon>Spermatophyta</taxon>
        <taxon>Magnoliopsida</taxon>
        <taxon>Proteales</taxon>
        <taxon>Proteaceae</taxon>
        <taxon>Protea</taxon>
    </lineage>
</organism>
<dbReference type="AlphaFoldDB" id="A0A9Q0R2V3"/>
<accession>A0A9Q0R2V3</accession>